<accession>A0A6L9EC99</accession>
<keyword evidence="2" id="KW-0732">Signal</keyword>
<protein>
    <recommendedName>
        <fullName evidence="5">Polymer-forming cytoskeletal protein</fullName>
    </recommendedName>
</protein>
<evidence type="ECO:0000313" key="3">
    <source>
        <dbReference type="EMBL" id="NAS12263.1"/>
    </source>
</evidence>
<feature type="transmembrane region" description="Helical" evidence="1">
    <location>
        <begin position="237"/>
        <end position="258"/>
    </location>
</feature>
<feature type="transmembrane region" description="Helical" evidence="1">
    <location>
        <begin position="279"/>
        <end position="299"/>
    </location>
</feature>
<keyword evidence="1" id="KW-1133">Transmembrane helix</keyword>
<organism evidence="3 4">
    <name type="scientific">Poritiphilus flavus</name>
    <dbReference type="NCBI Taxonomy" id="2697053"/>
    <lineage>
        <taxon>Bacteria</taxon>
        <taxon>Pseudomonadati</taxon>
        <taxon>Bacteroidota</taxon>
        <taxon>Flavobacteriia</taxon>
        <taxon>Flavobacteriales</taxon>
        <taxon>Flavobacteriaceae</taxon>
        <taxon>Poritiphilus</taxon>
    </lineage>
</organism>
<feature type="transmembrane region" description="Helical" evidence="1">
    <location>
        <begin position="305"/>
        <end position="327"/>
    </location>
</feature>
<dbReference type="Proteomes" id="UP000475249">
    <property type="component" value="Unassembled WGS sequence"/>
</dbReference>
<name>A0A6L9EC99_9FLAO</name>
<feature type="transmembrane region" description="Helical" evidence="1">
    <location>
        <begin position="363"/>
        <end position="384"/>
    </location>
</feature>
<dbReference type="AlphaFoldDB" id="A0A6L9EC99"/>
<keyword evidence="1" id="KW-0812">Transmembrane</keyword>
<keyword evidence="1" id="KW-0472">Membrane</keyword>
<dbReference type="EMBL" id="WXYO01000004">
    <property type="protein sequence ID" value="NAS12263.1"/>
    <property type="molecule type" value="Genomic_DNA"/>
</dbReference>
<evidence type="ECO:0008006" key="5">
    <source>
        <dbReference type="Google" id="ProtNLM"/>
    </source>
</evidence>
<dbReference type="RefSeq" id="WP_161435303.1">
    <property type="nucleotide sequence ID" value="NZ_WXYO01000004.1"/>
</dbReference>
<proteinExistence type="predicted"/>
<evidence type="ECO:0000256" key="2">
    <source>
        <dbReference type="SAM" id="SignalP"/>
    </source>
</evidence>
<reference evidence="3 4" key="1">
    <citation type="submission" date="2020-01" db="EMBL/GenBank/DDBJ databases">
        <title>Bacteria diversity of Porities sp.</title>
        <authorList>
            <person name="Wang G."/>
        </authorList>
    </citation>
    <scope>NUCLEOTIDE SEQUENCE [LARGE SCALE GENOMIC DNA]</scope>
    <source>
        <strain evidence="3 4">R33</strain>
    </source>
</reference>
<evidence type="ECO:0000256" key="1">
    <source>
        <dbReference type="SAM" id="Phobius"/>
    </source>
</evidence>
<comment type="caution">
    <text evidence="3">The sequence shown here is derived from an EMBL/GenBank/DDBJ whole genome shotgun (WGS) entry which is preliminary data.</text>
</comment>
<feature type="signal peptide" evidence="2">
    <location>
        <begin position="1"/>
        <end position="23"/>
    </location>
</feature>
<feature type="chain" id="PRO_5027021864" description="Polymer-forming cytoskeletal protein" evidence="2">
    <location>
        <begin position="24"/>
        <end position="394"/>
    </location>
</feature>
<gene>
    <name evidence="3" type="ORF">GTQ38_09640</name>
</gene>
<evidence type="ECO:0000313" key="4">
    <source>
        <dbReference type="Proteomes" id="UP000475249"/>
    </source>
</evidence>
<feature type="transmembrane region" description="Helical" evidence="1">
    <location>
        <begin position="339"/>
        <end position="357"/>
    </location>
</feature>
<sequence length="394" mass="43029">MKTRLLFSLAVLLPVLIYGQYEAAETITVSTKQNEDIYLAGESINVNAMVNGDVVVAGGEIVIRDTIAQDLVVAGGDIVVRGIVKDDIRAAGGTLTISEDVGDDVIVFGGKVSITEEAKIQGNLVNFSGEVDIEGEVVGMIKASGGKIRISGPVGEGVELYGGDIKVDGEIRGNSKIVAEELELGENARFFGDVEYWTEEGEIDFKNSLVSSTASFNPDLMKEQDEFPWKMFGVATLGFWIFYVLSAFLILLLLNWVFKKLFANAIKSLDEEFWKGLGYGLIYLLGIPILIALTFVIIIGIPIGLFVLVLFLFSLVFGHLVAASLFTHYWNHRVQANWGFWRLVFLALGIAILFRLLTLIPFLGVLISIVLLAVSYGAIILTIFPKKANITAVH</sequence>
<keyword evidence="4" id="KW-1185">Reference proteome</keyword>